<feature type="transmembrane region" description="Helical" evidence="3">
    <location>
        <begin position="195"/>
        <end position="220"/>
    </location>
</feature>
<evidence type="ECO:0000313" key="5">
    <source>
        <dbReference type="Proteomes" id="UP001321520"/>
    </source>
</evidence>
<reference evidence="4 5" key="1">
    <citation type="submission" date="2022-05" db="EMBL/GenBank/DDBJ databases">
        <title>Microbulbifer sp. nov., isolated from sponge.</title>
        <authorList>
            <person name="Gao L."/>
        </authorList>
    </citation>
    <scope>NUCLEOTIDE SEQUENCE [LARGE SCALE GENOMIC DNA]</scope>
    <source>
        <strain evidence="4 5">MI-G</strain>
    </source>
</reference>
<organism evidence="4 5">
    <name type="scientific">Microbulbifer spongiae</name>
    <dbReference type="NCBI Taxonomy" id="2944933"/>
    <lineage>
        <taxon>Bacteria</taxon>
        <taxon>Pseudomonadati</taxon>
        <taxon>Pseudomonadota</taxon>
        <taxon>Gammaproteobacteria</taxon>
        <taxon>Cellvibrionales</taxon>
        <taxon>Microbulbiferaceae</taxon>
        <taxon>Microbulbifer</taxon>
    </lineage>
</organism>
<proteinExistence type="predicted"/>
<evidence type="ECO:0000256" key="1">
    <source>
        <dbReference type="SAM" id="Coils"/>
    </source>
</evidence>
<evidence type="ECO:0000256" key="2">
    <source>
        <dbReference type="SAM" id="MobiDB-lite"/>
    </source>
</evidence>
<feature type="region of interest" description="Disordered" evidence="2">
    <location>
        <begin position="228"/>
        <end position="285"/>
    </location>
</feature>
<keyword evidence="3" id="KW-0472">Membrane</keyword>
<keyword evidence="5" id="KW-1185">Reference proteome</keyword>
<evidence type="ECO:0000256" key="3">
    <source>
        <dbReference type="SAM" id="Phobius"/>
    </source>
</evidence>
<feature type="transmembrane region" description="Helical" evidence="3">
    <location>
        <begin position="73"/>
        <end position="92"/>
    </location>
</feature>
<sequence length="365" mass="39475">MRLWQSLTGIAALIFCGTSLAFTVQLWIAIPSTIGSQVVAGLTAVALELCKFSFAPLGLWLRSQGQLSGHVLLALWPLLVVISIVATVGFLATHNEEQQQRSTQGSLEYQALEQQLNSIKEQINSLNGLIATDAANGYRQRAIDTTAQLRALEAQRSQLIESLSTAQPDASTHSAFNSLASTLNVDPMRLQHAGFLALAIITDVVGLVALLAFNAASTVCKRLAKRSKRFSTDAKQSPTEPKQLLNDAKQLPTVDKRFSTETQESLTVSKQSAKRPKRFSTPVKQLSTEPKRFVNAGLSQEQIELANRICAGEFGTRPVLRNIIKSIRGGYPAAKPVFDALEQAGKITRNSKGFALVNHGGLSNG</sequence>
<feature type="transmembrane region" description="Helical" evidence="3">
    <location>
        <begin position="37"/>
        <end position="61"/>
    </location>
</feature>
<dbReference type="EMBL" id="CP098023">
    <property type="protein sequence ID" value="WKD48977.1"/>
    <property type="molecule type" value="Genomic_DNA"/>
</dbReference>
<evidence type="ECO:0000313" key="4">
    <source>
        <dbReference type="EMBL" id="WKD48977.1"/>
    </source>
</evidence>
<dbReference type="Proteomes" id="UP001321520">
    <property type="component" value="Chromosome"/>
</dbReference>
<name>A0ABY9E9G6_9GAMM</name>
<accession>A0ABY9E9G6</accession>
<keyword evidence="3" id="KW-1133">Transmembrane helix</keyword>
<dbReference type="RefSeq" id="WP_301414763.1">
    <property type="nucleotide sequence ID" value="NZ_CP098023.1"/>
</dbReference>
<protein>
    <submittedName>
        <fullName evidence="4">Uncharacterized protein</fullName>
    </submittedName>
</protein>
<feature type="compositionally biased region" description="Polar residues" evidence="2">
    <location>
        <begin position="260"/>
        <end position="271"/>
    </location>
</feature>
<feature type="coiled-coil region" evidence="1">
    <location>
        <begin position="109"/>
        <end position="155"/>
    </location>
</feature>
<gene>
    <name evidence="4" type="ORF">M8T91_13895</name>
</gene>
<keyword evidence="3" id="KW-0812">Transmembrane</keyword>
<keyword evidence="1" id="KW-0175">Coiled coil</keyword>